<feature type="transmembrane region" description="Helical" evidence="7">
    <location>
        <begin position="253"/>
        <end position="278"/>
    </location>
</feature>
<feature type="transmembrane region" description="Helical" evidence="7">
    <location>
        <begin position="30"/>
        <end position="50"/>
    </location>
</feature>
<dbReference type="Proteomes" id="UP001209755">
    <property type="component" value="Unassembled WGS sequence"/>
</dbReference>
<keyword evidence="10" id="KW-1185">Reference proteome</keyword>
<evidence type="ECO:0000256" key="4">
    <source>
        <dbReference type="ARBA" id="ARBA00022692"/>
    </source>
</evidence>
<dbReference type="SUPFAM" id="SSF161098">
    <property type="entry name" value="MetI-like"/>
    <property type="match status" value="1"/>
</dbReference>
<evidence type="ECO:0000313" key="9">
    <source>
        <dbReference type="EMBL" id="MCW2309632.1"/>
    </source>
</evidence>
<dbReference type="PANTHER" id="PTHR43386:SF25">
    <property type="entry name" value="PEPTIDE ABC TRANSPORTER PERMEASE PROTEIN"/>
    <property type="match status" value="1"/>
</dbReference>
<sequence length="293" mass="30402">MTDVSLPADPAVGGGHRKSALQQVLSQPSAVIGGSIVIFFVLVAIFATLLSPYDPNASDWLAIRQAPSAAHWFGTDDLGRDILSRILVGARASLLAGVIAVAIAIAIGVPLGLIAGYFGGLLDAVISRCTDALLAVPFLVLAIALAAFLGASLQNAMIAIGVSAVPIFIRLTRGQVLVVKGEDYITAARAVGVRDRNIIVSHVFPNVLAPVVVQGTITMAVAILAEASLAFLGLGQRPPAPSWGSMLDVARQFLIEAPWMAVWPGLAIVAIVLGFNLLGDGLNDALNPHRDTD</sequence>
<dbReference type="PROSITE" id="PS50928">
    <property type="entry name" value="ABC_TM1"/>
    <property type="match status" value="1"/>
</dbReference>
<keyword evidence="4 7" id="KW-0812">Transmembrane</keyword>
<name>A0ABT3HGW8_9HYPH</name>
<evidence type="ECO:0000256" key="6">
    <source>
        <dbReference type="ARBA" id="ARBA00023136"/>
    </source>
</evidence>
<evidence type="ECO:0000256" key="5">
    <source>
        <dbReference type="ARBA" id="ARBA00022989"/>
    </source>
</evidence>
<evidence type="ECO:0000256" key="7">
    <source>
        <dbReference type="RuleBase" id="RU363032"/>
    </source>
</evidence>
<dbReference type="EMBL" id="JAOQNS010000013">
    <property type="protein sequence ID" value="MCW2309632.1"/>
    <property type="molecule type" value="Genomic_DNA"/>
</dbReference>
<evidence type="ECO:0000256" key="1">
    <source>
        <dbReference type="ARBA" id="ARBA00004651"/>
    </source>
</evidence>
<comment type="subcellular location">
    <subcellularLocation>
        <location evidence="1 7">Cell membrane</location>
        <topology evidence="1 7">Multi-pass membrane protein</topology>
    </subcellularLocation>
</comment>
<reference evidence="10" key="1">
    <citation type="submission" date="2023-07" db="EMBL/GenBank/DDBJ databases">
        <title>Genome sequencing of Purple Non-Sulfur Bacteria from various extreme environments.</title>
        <authorList>
            <person name="Mayer M."/>
        </authorList>
    </citation>
    <scope>NUCLEOTIDE SEQUENCE [LARGE SCALE GENOMIC DNA]</scope>
    <source>
        <strain evidence="10">DSM 17935</strain>
    </source>
</reference>
<feature type="domain" description="ABC transmembrane type-1" evidence="8">
    <location>
        <begin position="90"/>
        <end position="279"/>
    </location>
</feature>
<dbReference type="InterPro" id="IPR025966">
    <property type="entry name" value="OppC_N"/>
</dbReference>
<dbReference type="Gene3D" id="1.10.3720.10">
    <property type="entry name" value="MetI-like"/>
    <property type="match status" value="1"/>
</dbReference>
<comment type="similarity">
    <text evidence="7">Belongs to the binding-protein-dependent transport system permease family.</text>
</comment>
<dbReference type="Pfam" id="PF00528">
    <property type="entry name" value="BPD_transp_1"/>
    <property type="match status" value="1"/>
</dbReference>
<dbReference type="InterPro" id="IPR035906">
    <property type="entry name" value="MetI-like_sf"/>
</dbReference>
<dbReference type="RefSeq" id="WP_264603203.1">
    <property type="nucleotide sequence ID" value="NZ_JAOQNS010000013.1"/>
</dbReference>
<dbReference type="InterPro" id="IPR000515">
    <property type="entry name" value="MetI-like"/>
</dbReference>
<proteinExistence type="inferred from homology"/>
<keyword evidence="2 7" id="KW-0813">Transport</keyword>
<feature type="transmembrane region" description="Helical" evidence="7">
    <location>
        <begin position="211"/>
        <end position="232"/>
    </location>
</feature>
<comment type="caution">
    <text evidence="9">The sequence shown here is derived from an EMBL/GenBank/DDBJ whole genome shotgun (WGS) entry which is preliminary data.</text>
</comment>
<dbReference type="Pfam" id="PF12911">
    <property type="entry name" value="OppC_N"/>
    <property type="match status" value="1"/>
</dbReference>
<gene>
    <name evidence="9" type="ORF">M2319_003988</name>
</gene>
<protein>
    <submittedName>
        <fullName evidence="9">Peptide/nickel transport system permease protein</fullName>
    </submittedName>
</protein>
<dbReference type="CDD" id="cd06261">
    <property type="entry name" value="TM_PBP2"/>
    <property type="match status" value="1"/>
</dbReference>
<keyword evidence="6 7" id="KW-0472">Membrane</keyword>
<dbReference type="InterPro" id="IPR050366">
    <property type="entry name" value="BP-dependent_transpt_permease"/>
</dbReference>
<evidence type="ECO:0000259" key="8">
    <source>
        <dbReference type="PROSITE" id="PS50928"/>
    </source>
</evidence>
<feature type="transmembrane region" description="Helical" evidence="7">
    <location>
        <begin position="132"/>
        <end position="149"/>
    </location>
</feature>
<feature type="transmembrane region" description="Helical" evidence="7">
    <location>
        <begin position="94"/>
        <end position="120"/>
    </location>
</feature>
<organism evidence="9 10">
    <name type="scientific">Rhodobium gokarnense</name>
    <dbReference type="NCBI Taxonomy" id="364296"/>
    <lineage>
        <taxon>Bacteria</taxon>
        <taxon>Pseudomonadati</taxon>
        <taxon>Pseudomonadota</taxon>
        <taxon>Alphaproteobacteria</taxon>
        <taxon>Hyphomicrobiales</taxon>
        <taxon>Rhodobiaceae</taxon>
        <taxon>Rhodobium</taxon>
    </lineage>
</organism>
<accession>A0ABT3HGW8</accession>
<keyword evidence="5 7" id="KW-1133">Transmembrane helix</keyword>
<evidence type="ECO:0000256" key="3">
    <source>
        <dbReference type="ARBA" id="ARBA00022475"/>
    </source>
</evidence>
<evidence type="ECO:0000313" key="10">
    <source>
        <dbReference type="Proteomes" id="UP001209755"/>
    </source>
</evidence>
<keyword evidence="3" id="KW-1003">Cell membrane</keyword>
<dbReference type="PANTHER" id="PTHR43386">
    <property type="entry name" value="OLIGOPEPTIDE TRANSPORT SYSTEM PERMEASE PROTEIN APPC"/>
    <property type="match status" value="1"/>
</dbReference>
<evidence type="ECO:0000256" key="2">
    <source>
        <dbReference type="ARBA" id="ARBA00022448"/>
    </source>
</evidence>